<dbReference type="GO" id="GO:0000225">
    <property type="term" value="F:N-acetylglucosaminylphosphatidylinositol deacetylase activity"/>
    <property type="evidence" value="ECO:0007669"/>
    <property type="project" value="UniProtKB-EC"/>
</dbReference>
<dbReference type="OMA" id="YVLESVN"/>
<evidence type="ECO:0000256" key="1">
    <source>
        <dbReference type="ARBA" id="ARBA00006066"/>
    </source>
</evidence>
<dbReference type="EMBL" id="HE612864">
    <property type="protein sequence ID" value="CCE64535.1"/>
    <property type="molecule type" value="Genomic_DNA"/>
</dbReference>
<reference evidence="3 4" key="1">
    <citation type="journal article" date="2011" name="Proc. Natl. Acad. Sci. U.S.A.">
        <title>Evolutionary erosion of yeast sex chromosomes by mating-type switching accidents.</title>
        <authorList>
            <person name="Gordon J.L."/>
            <person name="Armisen D."/>
            <person name="Proux-Wera E."/>
            <person name="Oheigeartaigh S.S."/>
            <person name="Byrne K.P."/>
            <person name="Wolfe K.H."/>
        </authorList>
    </citation>
    <scope>NUCLEOTIDE SEQUENCE [LARGE SCALE GENOMIC DNA]</scope>
    <source>
        <strain evidence="4">ATCC 24235 / CBS 4417 / NBRC 1672 / NRRL Y-8282 / UCD 70-5</strain>
    </source>
</reference>
<dbReference type="eggNOG" id="KOG3332">
    <property type="taxonomic scope" value="Eukaryota"/>
</dbReference>
<sequence>MGILFKLFKCYCILSILYIWLTPHIEDLNLKSFYSNVQLNISQQSLKSVNLIIAHPDDEVMFFTPTLLQLDDILPTHVPFNVICLSKGVDVDGRAVGDLRSNEIMDSLTMLLGHRRAGLNREVKLHQFEYEDGMDKQWDISKVVTDIQNTISMESNVDGLKHWLLTFDAQGVSEHPNHIACYDAMMTLKQKSSNPGDYLLMTLNSYGSNIILKYSSFLPVVFKLLINIINDKFRIFELKQVPFLSMHKEHDQIQFINTFPHYIMALSSMLNSHTSQMVWFRYGWWSFSRFVFVNDLHIIDL</sequence>
<dbReference type="HOGENOM" id="CLU_034979_0_0_1"/>
<proteinExistence type="inferred from homology"/>
<evidence type="ECO:0000256" key="2">
    <source>
        <dbReference type="ARBA" id="ARBA00012176"/>
    </source>
</evidence>
<dbReference type="InterPro" id="IPR003737">
    <property type="entry name" value="GlcNAc_PI_deacetylase-related"/>
</dbReference>
<dbReference type="PANTHER" id="PTHR12993">
    <property type="entry name" value="N-ACETYLGLUCOSAMINYL-PHOSPHATIDYLINOSITOL DE-N-ACETYLASE-RELATED"/>
    <property type="match status" value="1"/>
</dbReference>
<evidence type="ECO:0000313" key="3">
    <source>
        <dbReference type="EMBL" id="CCE64535.1"/>
    </source>
</evidence>
<dbReference type="GO" id="GO:0005783">
    <property type="term" value="C:endoplasmic reticulum"/>
    <property type="evidence" value="ECO:0007669"/>
    <property type="project" value="TreeGrafter"/>
</dbReference>
<keyword evidence="4" id="KW-1185">Reference proteome</keyword>
<evidence type="ECO:0000313" key="4">
    <source>
        <dbReference type="Proteomes" id="UP000005666"/>
    </source>
</evidence>
<dbReference type="EC" id="3.5.1.89" evidence="2"/>
<dbReference type="KEGG" id="tpf:TPHA_0I00280"/>
<dbReference type="PANTHER" id="PTHR12993:SF11">
    <property type="entry name" value="N-ACETYLGLUCOSAMINYL-PHOSPHATIDYLINOSITOL DE-N-ACETYLASE"/>
    <property type="match status" value="1"/>
</dbReference>
<dbReference type="AlphaFoldDB" id="G8BXA7"/>
<dbReference type="UniPathway" id="UPA00196"/>
<dbReference type="SUPFAM" id="SSF102588">
    <property type="entry name" value="LmbE-like"/>
    <property type="match status" value="1"/>
</dbReference>
<dbReference type="GO" id="GO:0006506">
    <property type="term" value="P:GPI anchor biosynthetic process"/>
    <property type="evidence" value="ECO:0007669"/>
    <property type="project" value="UniProtKB-UniPathway"/>
</dbReference>
<dbReference type="Proteomes" id="UP000005666">
    <property type="component" value="Chromosome 9"/>
</dbReference>
<dbReference type="GO" id="GO:0016020">
    <property type="term" value="C:membrane"/>
    <property type="evidence" value="ECO:0007669"/>
    <property type="project" value="GOC"/>
</dbReference>
<protein>
    <recommendedName>
        <fullName evidence="2">N-acetylglucosaminylphosphatidylinositol deacetylase</fullName>
        <ecNumber evidence="2">3.5.1.89</ecNumber>
    </recommendedName>
</protein>
<comment type="similarity">
    <text evidence="1">Belongs to the PIGL family.</text>
</comment>
<dbReference type="Gene3D" id="3.40.50.10320">
    <property type="entry name" value="LmbE-like"/>
    <property type="match status" value="1"/>
</dbReference>
<accession>G8BXA7</accession>
<organism evidence="3 4">
    <name type="scientific">Tetrapisispora phaffii (strain ATCC 24235 / CBS 4417 / NBRC 1672 / NRRL Y-8282 / UCD 70-5)</name>
    <name type="common">Yeast</name>
    <name type="synonym">Fabospora phaffii</name>
    <dbReference type="NCBI Taxonomy" id="1071381"/>
    <lineage>
        <taxon>Eukaryota</taxon>
        <taxon>Fungi</taxon>
        <taxon>Dikarya</taxon>
        <taxon>Ascomycota</taxon>
        <taxon>Saccharomycotina</taxon>
        <taxon>Saccharomycetes</taxon>
        <taxon>Saccharomycetales</taxon>
        <taxon>Saccharomycetaceae</taxon>
        <taxon>Tetrapisispora</taxon>
    </lineage>
</organism>
<dbReference type="GeneID" id="11534685"/>
<dbReference type="RefSeq" id="XP_003686969.1">
    <property type="nucleotide sequence ID" value="XM_003686921.1"/>
</dbReference>
<dbReference type="InterPro" id="IPR024078">
    <property type="entry name" value="LmbE-like_dom_sf"/>
</dbReference>
<dbReference type="STRING" id="1071381.G8BXA7"/>
<name>G8BXA7_TETPH</name>
<gene>
    <name evidence="3" type="primary">TPHA0I00280</name>
    <name evidence="3" type="ordered locus">TPHA_0I00280</name>
</gene>
<dbReference type="Pfam" id="PF02585">
    <property type="entry name" value="PIG-L"/>
    <property type="match status" value="1"/>
</dbReference>
<dbReference type="OrthoDB" id="440160at2759"/>